<dbReference type="GO" id="GO:0003723">
    <property type="term" value="F:RNA binding"/>
    <property type="evidence" value="ECO:0007669"/>
    <property type="project" value="InterPro"/>
</dbReference>
<sequence length="289" mass="32170">MRTSVALEVEDTDALIAIDFLLDSVNLSKSRLKKLMNAGGVWLRRDEAPRYRLRRAMSDLRVGDVLEVYYDEALLDQPLRPCQCLHDQDIYSVWQKPIGAFAAGSDWGDHNSLERQAELHFHKQRPVWLCNRVPAAARGLVVVSHHRRASAGLQTLWDQGDMQTRWRLLMHGDQGPRLRSADGSASPLMAEAAQAAGLPALVLHRLEYQAATRTTRVEIEGAGLSPEQLLRWAEVLGVSLPAAGELMTATELLAPPEEADESPLELVQLDLIGLQFECPFTGEAHAFRL</sequence>
<gene>
    <name evidence="1" type="ORF">E4656_05355</name>
</gene>
<keyword evidence="2" id="KW-1185">Reference proteome</keyword>
<comment type="caution">
    <text evidence="1">The sequence shown here is derived from an EMBL/GenBank/DDBJ whole genome shotgun (WGS) entry which is preliminary data.</text>
</comment>
<dbReference type="EMBL" id="SRMF01000001">
    <property type="protein sequence ID" value="TGG95832.1"/>
    <property type="molecule type" value="Genomic_DNA"/>
</dbReference>
<evidence type="ECO:0008006" key="3">
    <source>
        <dbReference type="Google" id="ProtNLM"/>
    </source>
</evidence>
<organism evidence="1 2">
    <name type="scientific">Natronospirillum operosum</name>
    <dbReference type="NCBI Taxonomy" id="2759953"/>
    <lineage>
        <taxon>Bacteria</taxon>
        <taxon>Pseudomonadati</taxon>
        <taxon>Pseudomonadota</taxon>
        <taxon>Gammaproteobacteria</taxon>
        <taxon>Oceanospirillales</taxon>
        <taxon>Natronospirillaceae</taxon>
        <taxon>Natronospirillum</taxon>
    </lineage>
</organism>
<dbReference type="AlphaFoldDB" id="A0A4Z0WCC0"/>
<dbReference type="SUPFAM" id="SSF55120">
    <property type="entry name" value="Pseudouridine synthase"/>
    <property type="match status" value="1"/>
</dbReference>
<dbReference type="GO" id="GO:0140098">
    <property type="term" value="F:catalytic activity, acting on RNA"/>
    <property type="evidence" value="ECO:0007669"/>
    <property type="project" value="UniProtKB-ARBA"/>
</dbReference>
<accession>A0A4Z0WCC0</accession>
<proteinExistence type="predicted"/>
<dbReference type="GO" id="GO:0006396">
    <property type="term" value="P:RNA processing"/>
    <property type="evidence" value="ECO:0007669"/>
    <property type="project" value="UniProtKB-ARBA"/>
</dbReference>
<protein>
    <recommendedName>
        <fullName evidence="3">RNA pseudouridine synthase</fullName>
    </recommendedName>
</protein>
<dbReference type="InterPro" id="IPR020103">
    <property type="entry name" value="PsdUridine_synth_cat_dom_sf"/>
</dbReference>
<dbReference type="GO" id="GO:0009982">
    <property type="term" value="F:pseudouridine synthase activity"/>
    <property type="evidence" value="ECO:0007669"/>
    <property type="project" value="InterPro"/>
</dbReference>
<reference evidence="1 2" key="1">
    <citation type="submission" date="2019-04" db="EMBL/GenBank/DDBJ databases">
        <title>Natronospirillum operosus gen. nov., sp. nov., a haloalkaliphilic satellite isolated from decaying biomass of laboratory culture of cyanobacterium Geitlerinema sp. and proposal of Natronospirillaceae fam. nov. and Saccharospirillaceae fam. nov.</title>
        <authorList>
            <person name="Kevbrin V."/>
            <person name="Boltyanskaya Y."/>
            <person name="Koziaeva V."/>
            <person name="Grouzdev D.S."/>
            <person name="Park M."/>
            <person name="Cho J."/>
        </authorList>
    </citation>
    <scope>NUCLEOTIDE SEQUENCE [LARGE SCALE GENOMIC DNA]</scope>
    <source>
        <strain evidence="1 2">G-116</strain>
    </source>
</reference>
<dbReference type="OrthoDB" id="9807829at2"/>
<dbReference type="GO" id="GO:0001522">
    <property type="term" value="P:pseudouridine synthesis"/>
    <property type="evidence" value="ECO:0007669"/>
    <property type="project" value="InterPro"/>
</dbReference>
<evidence type="ECO:0000313" key="1">
    <source>
        <dbReference type="EMBL" id="TGG95832.1"/>
    </source>
</evidence>
<dbReference type="Proteomes" id="UP000297475">
    <property type="component" value="Unassembled WGS sequence"/>
</dbReference>
<evidence type="ECO:0000313" key="2">
    <source>
        <dbReference type="Proteomes" id="UP000297475"/>
    </source>
</evidence>
<dbReference type="RefSeq" id="WP_135481814.1">
    <property type="nucleotide sequence ID" value="NZ_SRMF01000001.1"/>
</dbReference>
<name>A0A4Z0WCC0_9GAMM</name>